<dbReference type="EMBL" id="JAEOAH010000003">
    <property type="protein sequence ID" value="MBK3493913.1"/>
    <property type="molecule type" value="Genomic_DNA"/>
</dbReference>
<feature type="signal peptide" evidence="1">
    <location>
        <begin position="1"/>
        <end position="28"/>
    </location>
</feature>
<evidence type="ECO:0000256" key="1">
    <source>
        <dbReference type="SAM" id="SignalP"/>
    </source>
</evidence>
<proteinExistence type="predicted"/>
<dbReference type="RefSeq" id="WP_200747919.1">
    <property type="nucleotide sequence ID" value="NZ_JAEOAH010000003.1"/>
</dbReference>
<accession>A0ABS1H3C0</accession>
<reference evidence="2 3" key="1">
    <citation type="submission" date="2020-12" db="EMBL/GenBank/DDBJ databases">
        <title>YIM B01967 draft genome.</title>
        <authorList>
            <person name="Yan X."/>
        </authorList>
    </citation>
    <scope>NUCLEOTIDE SEQUENCE [LARGE SCALE GENOMIC DNA]</scope>
    <source>
        <strain evidence="2 3">YIM B01967</strain>
    </source>
</reference>
<name>A0ABS1H3C0_9BACL</name>
<evidence type="ECO:0000313" key="3">
    <source>
        <dbReference type="Proteomes" id="UP000618943"/>
    </source>
</evidence>
<keyword evidence="3" id="KW-1185">Reference proteome</keyword>
<feature type="chain" id="PRO_5045322683" evidence="1">
    <location>
        <begin position="29"/>
        <end position="107"/>
    </location>
</feature>
<dbReference type="Proteomes" id="UP000618943">
    <property type="component" value="Unassembled WGS sequence"/>
</dbReference>
<keyword evidence="1" id="KW-0732">Signal</keyword>
<organism evidence="2 3">
    <name type="scientific">Viridibacillus soli</name>
    <dbReference type="NCBI Taxonomy" id="2798301"/>
    <lineage>
        <taxon>Bacteria</taxon>
        <taxon>Bacillati</taxon>
        <taxon>Bacillota</taxon>
        <taxon>Bacilli</taxon>
        <taxon>Bacillales</taxon>
        <taxon>Caryophanaceae</taxon>
        <taxon>Viridibacillus</taxon>
    </lineage>
</organism>
<sequence length="107" mass="11788">MIKFITKFAFITVLVIATFTNLPTKTSAATHNNQDITCYNANGTKEYPARSGYVYILGITAASQYKEYNNFSGGPRILCFFNVSTFSLVPKDHVVSVGLLLKDGSIH</sequence>
<protein>
    <submittedName>
        <fullName evidence="2">Uncharacterized protein</fullName>
    </submittedName>
</protein>
<evidence type="ECO:0000313" key="2">
    <source>
        <dbReference type="EMBL" id="MBK3493913.1"/>
    </source>
</evidence>
<comment type="caution">
    <text evidence="2">The sequence shown here is derived from an EMBL/GenBank/DDBJ whole genome shotgun (WGS) entry which is preliminary data.</text>
</comment>
<gene>
    <name evidence="2" type="ORF">JFL43_03375</name>
</gene>